<dbReference type="EMBL" id="CP088295">
    <property type="protein sequence ID" value="UUY03122.1"/>
    <property type="molecule type" value="Genomic_DNA"/>
</dbReference>
<dbReference type="Proteomes" id="UP001058860">
    <property type="component" value="Chromosome"/>
</dbReference>
<keyword evidence="1" id="KW-0472">Membrane</keyword>
<proteinExistence type="predicted"/>
<accession>A0ABY5PES7</accession>
<keyword evidence="1" id="KW-0812">Transmembrane</keyword>
<protein>
    <submittedName>
        <fullName evidence="2">Uncharacterized protein</fullName>
    </submittedName>
</protein>
<organism evidence="2 3">
    <name type="scientific">Svornostia abyssi</name>
    <dbReference type="NCBI Taxonomy" id="2898438"/>
    <lineage>
        <taxon>Bacteria</taxon>
        <taxon>Bacillati</taxon>
        <taxon>Actinomycetota</taxon>
        <taxon>Thermoleophilia</taxon>
        <taxon>Solirubrobacterales</taxon>
        <taxon>Baekduiaceae</taxon>
        <taxon>Svornostia</taxon>
    </lineage>
</organism>
<sequence length="95" mass="10559">MDASVKPSVVDLHREDEGLDEEAPQLRVTRRNVLLFLVFVASAVAFLYFVLPQIAGLDDTWGKIEEGGPVVARGRGRVHGVVLSRVRRPVSRRLP</sequence>
<evidence type="ECO:0000256" key="1">
    <source>
        <dbReference type="SAM" id="Phobius"/>
    </source>
</evidence>
<name>A0ABY5PES7_9ACTN</name>
<evidence type="ECO:0000313" key="3">
    <source>
        <dbReference type="Proteomes" id="UP001058860"/>
    </source>
</evidence>
<evidence type="ECO:0000313" key="2">
    <source>
        <dbReference type="EMBL" id="UUY03122.1"/>
    </source>
</evidence>
<dbReference type="RefSeq" id="WP_353863633.1">
    <property type="nucleotide sequence ID" value="NZ_CP088295.1"/>
</dbReference>
<gene>
    <name evidence="2" type="ORF">LRS13_20970</name>
</gene>
<feature type="transmembrane region" description="Helical" evidence="1">
    <location>
        <begin position="33"/>
        <end position="51"/>
    </location>
</feature>
<reference evidence="3" key="1">
    <citation type="submission" date="2021-11" db="EMBL/GenBank/DDBJ databases">
        <title>Cultivation dependent microbiological survey of springs from the worlds oldest radium mine currently devoted to the extraction of radon-saturated water.</title>
        <authorList>
            <person name="Kapinusova G."/>
            <person name="Smrhova T."/>
            <person name="Strejcek M."/>
            <person name="Suman J."/>
            <person name="Jani K."/>
            <person name="Pajer P."/>
            <person name="Uhlik O."/>
        </authorList>
    </citation>
    <scope>NUCLEOTIDE SEQUENCE [LARGE SCALE GENOMIC DNA]</scope>
    <source>
        <strain evidence="3">J379</strain>
    </source>
</reference>
<keyword evidence="3" id="KW-1185">Reference proteome</keyword>
<keyword evidence="1" id="KW-1133">Transmembrane helix</keyword>